<sequence>MSKVLKFFIIMTLTLFSLGCTSLFINQEKPKTVKEKSDTPIEQKNNKDTDTDKIQDFKTLTSGIISDISSSGDTIALVIQDDQNKDSLSQQENKNTLSLYYLKNQKIRPILSSRSNIKSSKFDAQETGLYYLENIDASDSQLYWIDDTGHKKIKISSSDHFISSNFYLTPNNDVYYGTKDGKIIQANKDYPNYIISTINLGTNYNIQQIYYSKKKKIIVFSAYKNEQLNLYTLDPKTKKINLVISKIAPDFSFSKNEDNLLYTTVISDSNKRILWLMNLRNKNSVKIVEGFPHKAIFSSQENQIIYLDKTDPNNDLQNIWVYDLEKKKKKQIASNLKIASDIYWNPKGEGLLFSTYDTTENQLHSRVYLLKY</sequence>
<protein>
    <recommendedName>
        <fullName evidence="4">WD40-like Beta Propeller Repeat</fullName>
    </recommendedName>
</protein>
<evidence type="ECO:0000313" key="3">
    <source>
        <dbReference type="Proteomes" id="UP000196365"/>
    </source>
</evidence>
<feature type="chain" id="PRO_5039251514" description="WD40-like Beta Propeller Repeat" evidence="1">
    <location>
        <begin position="20"/>
        <end position="372"/>
    </location>
</feature>
<dbReference type="OrthoDB" id="137129at2"/>
<organism evidence="2 3">
    <name type="scientific">Garciella nitratireducens DSM 15102</name>
    <dbReference type="NCBI Taxonomy" id="1121911"/>
    <lineage>
        <taxon>Bacteria</taxon>
        <taxon>Bacillati</taxon>
        <taxon>Bacillota</taxon>
        <taxon>Clostridia</taxon>
        <taxon>Eubacteriales</taxon>
        <taxon>Eubacteriaceae</taxon>
        <taxon>Garciella</taxon>
    </lineage>
</organism>
<name>A0A1T4NTP2_9FIRM</name>
<dbReference type="RefSeq" id="WP_087679171.1">
    <property type="nucleotide sequence ID" value="NZ_FUWV01000012.1"/>
</dbReference>
<keyword evidence="1" id="KW-0732">Signal</keyword>
<proteinExistence type="predicted"/>
<evidence type="ECO:0008006" key="4">
    <source>
        <dbReference type="Google" id="ProtNLM"/>
    </source>
</evidence>
<keyword evidence="3" id="KW-1185">Reference proteome</keyword>
<dbReference type="EMBL" id="FUWV01000012">
    <property type="protein sequence ID" value="SJZ82088.1"/>
    <property type="molecule type" value="Genomic_DNA"/>
</dbReference>
<dbReference type="PROSITE" id="PS51257">
    <property type="entry name" value="PROKAR_LIPOPROTEIN"/>
    <property type="match status" value="1"/>
</dbReference>
<dbReference type="AlphaFoldDB" id="A0A1T4NTP2"/>
<dbReference type="InterPro" id="IPR011042">
    <property type="entry name" value="6-blade_b-propeller_TolB-like"/>
</dbReference>
<dbReference type="SUPFAM" id="SSF82171">
    <property type="entry name" value="DPP6 N-terminal domain-like"/>
    <property type="match status" value="1"/>
</dbReference>
<evidence type="ECO:0000313" key="2">
    <source>
        <dbReference type="EMBL" id="SJZ82088.1"/>
    </source>
</evidence>
<dbReference type="PANTHER" id="PTHR36842:SF1">
    <property type="entry name" value="PROTEIN TOLB"/>
    <property type="match status" value="1"/>
</dbReference>
<gene>
    <name evidence="2" type="ORF">SAMN02745973_01792</name>
</gene>
<dbReference type="PANTHER" id="PTHR36842">
    <property type="entry name" value="PROTEIN TOLB HOMOLOG"/>
    <property type="match status" value="1"/>
</dbReference>
<dbReference type="Proteomes" id="UP000196365">
    <property type="component" value="Unassembled WGS sequence"/>
</dbReference>
<accession>A0A1T4NTP2</accession>
<feature type="signal peptide" evidence="1">
    <location>
        <begin position="1"/>
        <end position="19"/>
    </location>
</feature>
<reference evidence="2 3" key="1">
    <citation type="submission" date="2017-02" db="EMBL/GenBank/DDBJ databases">
        <authorList>
            <person name="Peterson S.W."/>
        </authorList>
    </citation>
    <scope>NUCLEOTIDE SEQUENCE [LARGE SCALE GENOMIC DNA]</scope>
    <source>
        <strain evidence="2 3">DSM 15102</strain>
    </source>
</reference>
<dbReference type="Gene3D" id="2.120.10.30">
    <property type="entry name" value="TolB, C-terminal domain"/>
    <property type="match status" value="1"/>
</dbReference>
<evidence type="ECO:0000256" key="1">
    <source>
        <dbReference type="SAM" id="SignalP"/>
    </source>
</evidence>